<dbReference type="Gene3D" id="1.20.1070.10">
    <property type="entry name" value="Rhodopsin 7-helix transmembrane proteins"/>
    <property type="match status" value="1"/>
</dbReference>
<evidence type="ECO:0000256" key="2">
    <source>
        <dbReference type="ARBA" id="ARBA00022692"/>
    </source>
</evidence>
<dbReference type="GO" id="GO:0016020">
    <property type="term" value="C:membrane"/>
    <property type="evidence" value="ECO:0007669"/>
    <property type="project" value="UniProtKB-SubCell"/>
</dbReference>
<keyword evidence="3 5" id="KW-1133">Transmembrane helix</keyword>
<dbReference type="InterPro" id="IPR000276">
    <property type="entry name" value="GPCR_Rhodpsn"/>
</dbReference>
<proteinExistence type="predicted"/>
<dbReference type="AlphaFoldDB" id="A0AAF3F578"/>
<dbReference type="Proteomes" id="UP000887575">
    <property type="component" value="Unassembled WGS sequence"/>
</dbReference>
<evidence type="ECO:0000313" key="7">
    <source>
        <dbReference type="Proteomes" id="UP000887575"/>
    </source>
</evidence>
<evidence type="ECO:0000256" key="1">
    <source>
        <dbReference type="ARBA" id="ARBA00004370"/>
    </source>
</evidence>
<dbReference type="PROSITE" id="PS50262">
    <property type="entry name" value="G_PROTEIN_RECEP_F1_2"/>
    <property type="match status" value="1"/>
</dbReference>
<dbReference type="InterPro" id="IPR017452">
    <property type="entry name" value="GPCR_Rhodpsn_7TM"/>
</dbReference>
<evidence type="ECO:0000259" key="6">
    <source>
        <dbReference type="PROSITE" id="PS50262"/>
    </source>
</evidence>
<keyword evidence="4 5" id="KW-0472">Membrane</keyword>
<keyword evidence="2 5" id="KW-0812">Transmembrane</keyword>
<feature type="transmembrane region" description="Helical" evidence="5">
    <location>
        <begin position="103"/>
        <end position="125"/>
    </location>
</feature>
<dbReference type="PANTHER" id="PTHR21643">
    <property type="entry name" value="G-PROTEIN COUPLED RECEPTORS FAMILY 1 PROFILE DOMAIN-CONTAINING PROTEIN-RELATED"/>
    <property type="match status" value="1"/>
</dbReference>
<evidence type="ECO:0000256" key="5">
    <source>
        <dbReference type="SAM" id="Phobius"/>
    </source>
</evidence>
<dbReference type="GO" id="GO:0008188">
    <property type="term" value="F:neuropeptide receptor activity"/>
    <property type="evidence" value="ECO:0007669"/>
    <property type="project" value="InterPro"/>
</dbReference>
<evidence type="ECO:0000256" key="4">
    <source>
        <dbReference type="ARBA" id="ARBA00023136"/>
    </source>
</evidence>
<feature type="domain" description="G-protein coupled receptors family 1 profile" evidence="6">
    <location>
        <begin position="40"/>
        <end position="307"/>
    </location>
</feature>
<dbReference type="CDD" id="cd00637">
    <property type="entry name" value="7tm_classA_rhodopsin-like"/>
    <property type="match status" value="1"/>
</dbReference>
<feature type="transmembrane region" description="Helical" evidence="5">
    <location>
        <begin position="146"/>
        <end position="167"/>
    </location>
</feature>
<dbReference type="InterPro" id="IPR039952">
    <property type="entry name" value="Aex-2"/>
</dbReference>
<dbReference type="Pfam" id="PF00001">
    <property type="entry name" value="7tm_1"/>
    <property type="match status" value="1"/>
</dbReference>
<dbReference type="SUPFAM" id="SSF81321">
    <property type="entry name" value="Family A G protein-coupled receptor-like"/>
    <property type="match status" value="1"/>
</dbReference>
<feature type="transmembrane region" description="Helical" evidence="5">
    <location>
        <begin position="64"/>
        <end position="83"/>
    </location>
</feature>
<feature type="transmembrane region" description="Helical" evidence="5">
    <location>
        <begin position="247"/>
        <end position="267"/>
    </location>
</feature>
<evidence type="ECO:0000313" key="8">
    <source>
        <dbReference type="WBParaSite" id="MBELARI_LOCUS21653"/>
    </source>
</evidence>
<evidence type="ECO:0000256" key="3">
    <source>
        <dbReference type="ARBA" id="ARBA00022989"/>
    </source>
</evidence>
<sequence length="341" mass="38557">MNETGEPSSSCRHPEIISAGEIMHFVSIADHALLFSSIISSILQIYVIRSALSHLRRRASDECLHLFLLSMTAGDLILTAICYPMEYVQRTELMGMAARIPNILMHYLTWVGLSASSISLILLNVDKLLYFKYPLRYSSVMNRSKGIAIVLVVWISCFAFVLVAWLTESFKCGDAECFYLDLFEGNAAIYVVFSISVCILPTLTSFCVAMYILRIVTMHKKQLAEEQTLCGNPSHVHQTFASRIRTFYFIFMTTIFTACTLLPLRIINLKRTLAPPNKSEIECWSILSRWLMLYLVQLNAIINPLLTVTVLPQYRARICRKLFGLSDGSEAHTKAVNATQL</sequence>
<dbReference type="PRINTS" id="PR00237">
    <property type="entry name" value="GPCRRHODOPSN"/>
</dbReference>
<feature type="transmembrane region" description="Helical" evidence="5">
    <location>
        <begin position="32"/>
        <end position="52"/>
    </location>
</feature>
<keyword evidence="7" id="KW-1185">Reference proteome</keyword>
<dbReference type="PANTHER" id="PTHR21643:SF6">
    <property type="entry name" value="G-PROTEIN COUPLED RECEPTORS FAMILY 1 PROFILE DOMAIN-CONTAINING PROTEIN"/>
    <property type="match status" value="1"/>
</dbReference>
<accession>A0AAF3F578</accession>
<feature type="transmembrane region" description="Helical" evidence="5">
    <location>
        <begin position="187"/>
        <end position="213"/>
    </location>
</feature>
<dbReference type="WBParaSite" id="MBELARI_LOCUS21653">
    <property type="protein sequence ID" value="MBELARI_LOCUS21653"/>
    <property type="gene ID" value="MBELARI_LOCUS21653"/>
</dbReference>
<reference evidence="8" key="1">
    <citation type="submission" date="2024-02" db="UniProtKB">
        <authorList>
            <consortium name="WormBaseParasite"/>
        </authorList>
    </citation>
    <scope>IDENTIFICATION</scope>
</reference>
<comment type="subcellular location">
    <subcellularLocation>
        <location evidence="1">Membrane</location>
    </subcellularLocation>
</comment>
<organism evidence="7 8">
    <name type="scientific">Mesorhabditis belari</name>
    <dbReference type="NCBI Taxonomy" id="2138241"/>
    <lineage>
        <taxon>Eukaryota</taxon>
        <taxon>Metazoa</taxon>
        <taxon>Ecdysozoa</taxon>
        <taxon>Nematoda</taxon>
        <taxon>Chromadorea</taxon>
        <taxon>Rhabditida</taxon>
        <taxon>Rhabditina</taxon>
        <taxon>Rhabditomorpha</taxon>
        <taxon>Rhabditoidea</taxon>
        <taxon>Rhabditidae</taxon>
        <taxon>Mesorhabditinae</taxon>
        <taxon>Mesorhabditis</taxon>
    </lineage>
</organism>
<feature type="transmembrane region" description="Helical" evidence="5">
    <location>
        <begin position="287"/>
        <end position="311"/>
    </location>
</feature>
<protein>
    <recommendedName>
        <fullName evidence="6">G-protein coupled receptors family 1 profile domain-containing protein</fullName>
    </recommendedName>
</protein>
<name>A0AAF3F578_9BILA</name>